<dbReference type="EMBL" id="CADCXV010000887">
    <property type="protein sequence ID" value="CAB0038052.1"/>
    <property type="molecule type" value="Genomic_DNA"/>
</dbReference>
<sequence length="333" mass="36600">MVSCWRCKRIRDVSGNLATAYCPVCGKSYHSRCLVRLIQDKPLLCCSRQAGVPADGSCSARTEARRADTACAVGAGRAESRFLALDALRGVGNESDSPDNCEEDEPSSMASAAELKAYHDDLKHVIKERFDTVEALIAATNKKIDEHQSALATVSSEISYIKTIVTAARPSTELRIQGVPRSALQSTPEALREFFGSTMDLLGIPQVLDGVLEFRVFGDDPRPRDASNDAHTPTFSFVANFKQPASRAYVMRHKRRHGKVKHSDVTPGGSDAEIRFYELLPGPVYKLFQDAKARGREHKYAAVWCDDGRLFARKAANAQRIEIITEADLANIA</sequence>
<dbReference type="OrthoDB" id="7701441at2759"/>
<protein>
    <recommendedName>
        <fullName evidence="1">FP protein C-terminal domain-containing protein</fullName>
    </recommendedName>
</protein>
<name>A0A6H5IQJ9_9HYME</name>
<dbReference type="Proteomes" id="UP000479190">
    <property type="component" value="Unassembled WGS sequence"/>
</dbReference>
<keyword evidence="3" id="KW-1185">Reference proteome</keyword>
<evidence type="ECO:0000313" key="2">
    <source>
        <dbReference type="EMBL" id="CAB0038052.1"/>
    </source>
</evidence>
<evidence type="ECO:0000313" key="3">
    <source>
        <dbReference type="Proteomes" id="UP000479190"/>
    </source>
</evidence>
<evidence type="ECO:0000259" key="1">
    <source>
        <dbReference type="Pfam" id="PF25298"/>
    </source>
</evidence>
<accession>A0A6H5IQJ9</accession>
<organism evidence="2 3">
    <name type="scientific">Trichogramma brassicae</name>
    <dbReference type="NCBI Taxonomy" id="86971"/>
    <lineage>
        <taxon>Eukaryota</taxon>
        <taxon>Metazoa</taxon>
        <taxon>Ecdysozoa</taxon>
        <taxon>Arthropoda</taxon>
        <taxon>Hexapoda</taxon>
        <taxon>Insecta</taxon>
        <taxon>Pterygota</taxon>
        <taxon>Neoptera</taxon>
        <taxon>Endopterygota</taxon>
        <taxon>Hymenoptera</taxon>
        <taxon>Apocrita</taxon>
        <taxon>Proctotrupomorpha</taxon>
        <taxon>Chalcidoidea</taxon>
        <taxon>Trichogrammatidae</taxon>
        <taxon>Trichogramma</taxon>
    </lineage>
</organism>
<proteinExistence type="predicted"/>
<dbReference type="InterPro" id="IPR057251">
    <property type="entry name" value="FP_C"/>
</dbReference>
<gene>
    <name evidence="2" type="ORF">TBRA_LOCUS9847</name>
</gene>
<dbReference type="Pfam" id="PF25298">
    <property type="entry name" value="Baculo_FP_2nd"/>
    <property type="match status" value="1"/>
</dbReference>
<reference evidence="2 3" key="1">
    <citation type="submission" date="2020-02" db="EMBL/GenBank/DDBJ databases">
        <authorList>
            <person name="Ferguson B K."/>
        </authorList>
    </citation>
    <scope>NUCLEOTIDE SEQUENCE [LARGE SCALE GENOMIC DNA]</scope>
</reference>
<feature type="domain" description="FP protein C-terminal" evidence="1">
    <location>
        <begin position="286"/>
        <end position="332"/>
    </location>
</feature>
<dbReference type="AlphaFoldDB" id="A0A6H5IQJ9"/>